<evidence type="ECO:0000313" key="3">
    <source>
        <dbReference type="Proteomes" id="UP001529510"/>
    </source>
</evidence>
<dbReference type="AlphaFoldDB" id="A0ABD0PHI9"/>
<gene>
    <name evidence="2" type="ORF">M9458_033658</name>
</gene>
<feature type="non-terminal residue" evidence="2">
    <location>
        <position position="63"/>
    </location>
</feature>
<comment type="caution">
    <text evidence="2">The sequence shown here is derived from an EMBL/GenBank/DDBJ whole genome shotgun (WGS) entry which is preliminary data.</text>
</comment>
<evidence type="ECO:0000313" key="2">
    <source>
        <dbReference type="EMBL" id="KAL0173347.1"/>
    </source>
</evidence>
<feature type="region of interest" description="Disordered" evidence="1">
    <location>
        <begin position="27"/>
        <end position="63"/>
    </location>
</feature>
<accession>A0ABD0PHI9</accession>
<keyword evidence="3" id="KW-1185">Reference proteome</keyword>
<sequence length="63" mass="6879">MWKNISISEEALRQADHLLYCCTRLPPPTAEPAGSTSPLHSAGRPALAGQRRRTPAARRWVAG</sequence>
<name>A0ABD0PHI9_CIRMR</name>
<dbReference type="Proteomes" id="UP001529510">
    <property type="component" value="Unassembled WGS sequence"/>
</dbReference>
<protein>
    <submittedName>
        <fullName evidence="2">Uncharacterized protein</fullName>
    </submittedName>
</protein>
<dbReference type="EMBL" id="JAMKFB020000016">
    <property type="protein sequence ID" value="KAL0173347.1"/>
    <property type="molecule type" value="Genomic_DNA"/>
</dbReference>
<organism evidence="2 3">
    <name type="scientific">Cirrhinus mrigala</name>
    <name type="common">Mrigala</name>
    <dbReference type="NCBI Taxonomy" id="683832"/>
    <lineage>
        <taxon>Eukaryota</taxon>
        <taxon>Metazoa</taxon>
        <taxon>Chordata</taxon>
        <taxon>Craniata</taxon>
        <taxon>Vertebrata</taxon>
        <taxon>Euteleostomi</taxon>
        <taxon>Actinopterygii</taxon>
        <taxon>Neopterygii</taxon>
        <taxon>Teleostei</taxon>
        <taxon>Ostariophysi</taxon>
        <taxon>Cypriniformes</taxon>
        <taxon>Cyprinidae</taxon>
        <taxon>Labeoninae</taxon>
        <taxon>Labeonini</taxon>
        <taxon>Cirrhinus</taxon>
    </lineage>
</organism>
<evidence type="ECO:0000256" key="1">
    <source>
        <dbReference type="SAM" id="MobiDB-lite"/>
    </source>
</evidence>
<reference evidence="2 3" key="1">
    <citation type="submission" date="2024-05" db="EMBL/GenBank/DDBJ databases">
        <title>Genome sequencing and assembly of Indian major carp, Cirrhinus mrigala (Hamilton, 1822).</title>
        <authorList>
            <person name="Mohindra V."/>
            <person name="Chowdhury L.M."/>
            <person name="Lal K."/>
            <person name="Jena J.K."/>
        </authorList>
    </citation>
    <scope>NUCLEOTIDE SEQUENCE [LARGE SCALE GENOMIC DNA]</scope>
    <source>
        <strain evidence="2">CM1030</strain>
        <tissue evidence="2">Blood</tissue>
    </source>
</reference>
<proteinExistence type="predicted"/>